<accession>A0A221M9E7</accession>
<dbReference type="SUPFAM" id="SSF160920">
    <property type="entry name" value="PSTPO5379-like"/>
    <property type="match status" value="1"/>
</dbReference>
<dbReference type="Pfam" id="PF07286">
    <property type="entry name" value="D-Glu_cyclase"/>
    <property type="match status" value="1"/>
</dbReference>
<reference evidence="3 4" key="1">
    <citation type="journal article" date="2003" name="Int. J. Syst. Evol. Microbiol.">
        <title>Virgibacillus carmonensis sp. nov., Virgibacillus necropolis sp. nov. and Virgibacillus picturae sp. nov., three novel species isolated from deteriorated mural paintings, transfer of the species of the genus salibacillus to Virgibacillus, as Virgibacillus marismortui comb. nov. and Virgibacillus salexigens comb. nov., and emended description of the genus Virgibacillus.</title>
        <authorList>
            <person name="Heyrman J."/>
            <person name="Logan N.A."/>
            <person name="Busse H.J."/>
            <person name="Balcaen A."/>
            <person name="Lebbe L."/>
            <person name="Rodriguez-Diaz M."/>
            <person name="Swings J."/>
            <person name="De Vos P."/>
        </authorList>
    </citation>
    <scope>NUCLEOTIDE SEQUENCE [LARGE SCALE GENOMIC DNA]</scope>
    <source>
        <strain evidence="3 4">LMG 19488</strain>
    </source>
</reference>
<keyword evidence="2" id="KW-0456">Lyase</keyword>
<sequence length="255" mass="28961">MNPSNQRLIYRKNLDANTTSGLCNNYLQANLITLPKQYAFEFLLFCQRNPKSCPLIDVLEAGNVTPTIADADIRTDIPKYRVYENGVFSKEVLDICDVWEDDFVSFLIGCSFTFEKALKRAGIRMLHQEQNKVVPMFKTNIPCVKAGIFEGNMVVSMRALKQEEVMIATKITEQFKTSHGIPIHIGKPEEIGITNIHAPDYGESVIFDEKERLPVFWPCGVTPQNVCLHAKPTIMMSHAPGHMLITDRKEEYNSF</sequence>
<dbReference type="GO" id="GO:0006536">
    <property type="term" value="P:glutamate metabolic process"/>
    <property type="evidence" value="ECO:0007669"/>
    <property type="project" value="TreeGrafter"/>
</dbReference>
<dbReference type="Gene3D" id="3.40.1640.10">
    <property type="entry name" value="PSTPO5379-like"/>
    <property type="match status" value="1"/>
</dbReference>
<proteinExistence type="inferred from homology"/>
<evidence type="ECO:0000256" key="2">
    <source>
        <dbReference type="ARBA" id="ARBA00023239"/>
    </source>
</evidence>
<dbReference type="PANTHER" id="PTHR32022:SF10">
    <property type="entry name" value="D-GLUTAMATE CYCLASE, MITOCHONDRIAL"/>
    <property type="match status" value="1"/>
</dbReference>
<dbReference type="InterPro" id="IPR009906">
    <property type="entry name" value="D-Glu_cyclase"/>
</dbReference>
<dbReference type="InterPro" id="IPR038021">
    <property type="entry name" value="Putative_hydro-lyase"/>
</dbReference>
<dbReference type="NCBIfam" id="NF003969">
    <property type="entry name" value="PRK05463.1"/>
    <property type="match status" value="1"/>
</dbReference>
<dbReference type="Proteomes" id="UP000204391">
    <property type="component" value="Chromosome"/>
</dbReference>
<dbReference type="Gene3D" id="3.30.2040.10">
    <property type="entry name" value="PSTPO5379-like domain"/>
    <property type="match status" value="1"/>
</dbReference>
<protein>
    <submittedName>
        <fullName evidence="3">DUF1445 domain-containing protein</fullName>
    </submittedName>
</protein>
<dbReference type="RefSeq" id="WP_089530885.1">
    <property type="nucleotide sequence ID" value="NZ_CP022437.1"/>
</dbReference>
<comment type="similarity">
    <text evidence="1">Belongs to the D-glutamate cyclase family.</text>
</comment>
<dbReference type="PANTHER" id="PTHR32022">
    <property type="entry name" value="D-GLUTAMATE CYCLASE, MITOCHONDRIAL"/>
    <property type="match status" value="1"/>
</dbReference>
<evidence type="ECO:0000313" key="3">
    <source>
        <dbReference type="EMBL" id="ASN04273.1"/>
    </source>
</evidence>
<dbReference type="InterPro" id="IPR016938">
    <property type="entry name" value="UPF0317"/>
</dbReference>
<dbReference type="KEGG" id="vne:CFK40_04240"/>
<keyword evidence="4" id="KW-1185">Reference proteome</keyword>
<dbReference type="FunFam" id="3.30.2040.10:FF:000001">
    <property type="entry name" value="D-glutamate cyclase, mitochondrial"/>
    <property type="match status" value="1"/>
</dbReference>
<dbReference type="EMBL" id="CP022437">
    <property type="protein sequence ID" value="ASN04273.1"/>
    <property type="molecule type" value="Genomic_DNA"/>
</dbReference>
<dbReference type="GO" id="GO:0047820">
    <property type="term" value="F:D-glutamate cyclase activity"/>
    <property type="evidence" value="ECO:0007669"/>
    <property type="project" value="TreeGrafter"/>
</dbReference>
<gene>
    <name evidence="3" type="ORF">CFK40_04240</name>
</gene>
<evidence type="ECO:0000256" key="1">
    <source>
        <dbReference type="ARBA" id="ARBA00007896"/>
    </source>
</evidence>
<organism evidence="3 4">
    <name type="scientific">Virgibacillus necropolis</name>
    <dbReference type="NCBI Taxonomy" id="163877"/>
    <lineage>
        <taxon>Bacteria</taxon>
        <taxon>Bacillati</taxon>
        <taxon>Bacillota</taxon>
        <taxon>Bacilli</taxon>
        <taxon>Bacillales</taxon>
        <taxon>Bacillaceae</taxon>
        <taxon>Virgibacillus</taxon>
    </lineage>
</organism>
<dbReference type="PIRSF" id="PIRSF029755">
    <property type="entry name" value="UCP029755"/>
    <property type="match status" value="1"/>
</dbReference>
<dbReference type="OrthoDB" id="149585at2"/>
<dbReference type="AlphaFoldDB" id="A0A221M9E7"/>
<name>A0A221M9E7_9BACI</name>
<evidence type="ECO:0000313" key="4">
    <source>
        <dbReference type="Proteomes" id="UP000204391"/>
    </source>
</evidence>